<dbReference type="InterPro" id="IPR051215">
    <property type="entry name" value="GRE"/>
</dbReference>
<gene>
    <name evidence="7" type="ORF">H9874_04975</name>
</gene>
<keyword evidence="2" id="KW-0456">Lyase</keyword>
<dbReference type="AlphaFoldDB" id="A0A9D1QYX7"/>
<keyword evidence="4" id="KW-0175">Coiled coil</keyword>
<evidence type="ECO:0000256" key="2">
    <source>
        <dbReference type="ARBA" id="ARBA00023239"/>
    </source>
</evidence>
<feature type="domain" description="PFL" evidence="6">
    <location>
        <begin position="3"/>
        <end position="662"/>
    </location>
</feature>
<keyword evidence="1 3" id="KW-0556">Organic radical</keyword>
<dbReference type="PANTHER" id="PTHR43641:SF2">
    <property type="entry name" value="DEHYDRATASE YBIW-RELATED"/>
    <property type="match status" value="1"/>
</dbReference>
<feature type="coiled-coil region" evidence="4">
    <location>
        <begin position="210"/>
        <end position="238"/>
    </location>
</feature>
<reference evidence="7" key="2">
    <citation type="submission" date="2021-04" db="EMBL/GenBank/DDBJ databases">
        <authorList>
            <person name="Gilroy R."/>
        </authorList>
    </citation>
    <scope>NUCLEOTIDE SEQUENCE</scope>
    <source>
        <strain evidence="7">ChiSxjej5B17-1746</strain>
    </source>
</reference>
<accession>A0A9D1QYX7</accession>
<feature type="modified residue" description="Glycine radical" evidence="3">
    <location>
        <position position="765"/>
    </location>
</feature>
<evidence type="ECO:0000256" key="1">
    <source>
        <dbReference type="ARBA" id="ARBA00022818"/>
    </source>
</evidence>
<dbReference type="GO" id="GO:0016829">
    <property type="term" value="F:lyase activity"/>
    <property type="evidence" value="ECO:0007669"/>
    <property type="project" value="UniProtKB-KW"/>
</dbReference>
<dbReference type="InterPro" id="IPR004184">
    <property type="entry name" value="PFL_dom"/>
</dbReference>
<organism evidence="7 8">
    <name type="scientific">Candidatus Bilophila faecipullorum</name>
    <dbReference type="NCBI Taxonomy" id="2838482"/>
    <lineage>
        <taxon>Bacteria</taxon>
        <taxon>Pseudomonadati</taxon>
        <taxon>Thermodesulfobacteriota</taxon>
        <taxon>Desulfovibrionia</taxon>
        <taxon>Desulfovibrionales</taxon>
        <taxon>Desulfovibrionaceae</taxon>
        <taxon>Bilophila</taxon>
    </lineage>
</organism>
<evidence type="ECO:0000259" key="5">
    <source>
        <dbReference type="PROSITE" id="PS51149"/>
    </source>
</evidence>
<dbReference type="InterPro" id="IPR001150">
    <property type="entry name" value="Gly_radical"/>
</dbReference>
<dbReference type="PANTHER" id="PTHR43641">
    <property type="entry name" value="FORMATE ACETYLTRANSFERASE 3-RELATED"/>
    <property type="match status" value="1"/>
</dbReference>
<name>A0A9D1QYX7_9BACT</name>
<dbReference type="Pfam" id="PF02901">
    <property type="entry name" value="PFL-like"/>
    <property type="match status" value="1"/>
</dbReference>
<feature type="domain" description="Glycine radical" evidence="5">
    <location>
        <begin position="669"/>
        <end position="789"/>
    </location>
</feature>
<evidence type="ECO:0000259" key="6">
    <source>
        <dbReference type="PROSITE" id="PS51554"/>
    </source>
</evidence>
<evidence type="ECO:0000313" key="8">
    <source>
        <dbReference type="Proteomes" id="UP000824264"/>
    </source>
</evidence>
<dbReference type="Pfam" id="PF01228">
    <property type="entry name" value="Gly_radical"/>
    <property type="match status" value="1"/>
</dbReference>
<dbReference type="Gene3D" id="3.20.70.20">
    <property type="match status" value="1"/>
</dbReference>
<dbReference type="PROSITE" id="PS51149">
    <property type="entry name" value="GLY_RADICAL_2"/>
    <property type="match status" value="1"/>
</dbReference>
<evidence type="ECO:0000313" key="7">
    <source>
        <dbReference type="EMBL" id="HIW78483.1"/>
    </source>
</evidence>
<comment type="caution">
    <text evidence="7">The sequence shown here is derived from an EMBL/GenBank/DDBJ whole genome shotgun (WGS) entry which is preliminary data.</text>
</comment>
<dbReference type="GO" id="GO:0005829">
    <property type="term" value="C:cytosol"/>
    <property type="evidence" value="ECO:0007669"/>
    <property type="project" value="TreeGrafter"/>
</dbReference>
<dbReference type="PROSITE" id="PS51554">
    <property type="entry name" value="PFL"/>
    <property type="match status" value="1"/>
</dbReference>
<dbReference type="SUPFAM" id="SSF51998">
    <property type="entry name" value="PFL-like glycyl radical enzymes"/>
    <property type="match status" value="1"/>
</dbReference>
<dbReference type="Proteomes" id="UP000824264">
    <property type="component" value="Unassembled WGS sequence"/>
</dbReference>
<evidence type="ECO:0000256" key="3">
    <source>
        <dbReference type="PROSITE-ProRule" id="PRU00493"/>
    </source>
</evidence>
<evidence type="ECO:0000256" key="4">
    <source>
        <dbReference type="SAM" id="Coils"/>
    </source>
</evidence>
<reference evidence="7" key="1">
    <citation type="journal article" date="2021" name="PeerJ">
        <title>Extensive microbial diversity within the chicken gut microbiome revealed by metagenomics and culture.</title>
        <authorList>
            <person name="Gilroy R."/>
            <person name="Ravi A."/>
            <person name="Getino M."/>
            <person name="Pursley I."/>
            <person name="Horton D.L."/>
            <person name="Alikhan N.F."/>
            <person name="Baker D."/>
            <person name="Gharbi K."/>
            <person name="Hall N."/>
            <person name="Watson M."/>
            <person name="Adriaenssens E.M."/>
            <person name="Foster-Nyarko E."/>
            <person name="Jarju S."/>
            <person name="Secka A."/>
            <person name="Antonio M."/>
            <person name="Oren A."/>
            <person name="Chaudhuri R.R."/>
            <person name="La Ragione R."/>
            <person name="Hildebrand F."/>
            <person name="Pallen M.J."/>
        </authorList>
    </citation>
    <scope>NUCLEOTIDE SEQUENCE</scope>
    <source>
        <strain evidence="7">ChiSxjej5B17-1746</strain>
    </source>
</reference>
<dbReference type="EMBL" id="DXGI01000177">
    <property type="protein sequence ID" value="HIW78483.1"/>
    <property type="molecule type" value="Genomic_DNA"/>
</dbReference>
<protein>
    <submittedName>
        <fullName evidence="7">Formate acetyltransferase</fullName>
    </submittedName>
</protein>
<proteinExistence type="predicted"/>
<sequence>MFPRIDFLRRQFFANRPSVCLEAALAKTRIFRETEGEALILRRAKSFRETCRTKTVTIQPQELIVGNAGARARQACITPELSNNWFVRELDTMRDRPQDPYDITEAQKAQYREEIYPYWRGKSLRDIWEKQVPADTMALIRVGGVVDCGVKVESAPSELNPNFRDHLFVKGYAGIRREAETALAALDLSDVRNLERRDFWQAAAIACEGMETLAARYADEAERLAAKEADAARAAELRGIAESCRRLAGGPPLTFRDALQQVYFTLCGLFIEGNGGGYSIGRLDQYLYPFYLREREAGLLSDEAAQELLECLWIKLGEQLWYQTEESARDYAGYCPFHNLCVGGVDADGNDAVNPLSYMMLDATIHVRMAQPSLSVRLSCKNPEEFFLKVAECVQTGTGFPAIHSDEVGTMMVMRKGVPSRVARDWALHGCVEPDVPGMTSQWTSGGHYNLASAIEFALTQGVHLKTGEQVGLRTPDPASFRTFDDFRKAVYAQLGHIIRHFSIVMSLFERLHLEHLPLPLASLVTLDCVEKGKHLMQGGARYNWGPGMNTNGFGDFIDSMAAVRKLVFQEGKLSMSRLVEAIRADFEGCADVRRLLLEEAPKWGNDDDDADAFAGELTAFLSETFGKTRGLLGNPRMMTVIPITSNIPQGASVSALPSGRRAGSPLADGISACQGRDRKGPTALLKSMSKFPHVDYDGGLLLNVRFTPASVAGEEGRFRLVSFLRTFLDLGLFHIQFNIVGQEVLRCAQERPDDHRSLLVRVAGYSAYFVELSKEMQEDIISRIPHEL</sequence>